<comment type="caution">
    <text evidence="1">The sequence shown here is derived from an EMBL/GenBank/DDBJ whole genome shotgun (WGS) entry which is preliminary data.</text>
</comment>
<protein>
    <submittedName>
        <fullName evidence="1">Uncharacterized protein</fullName>
    </submittedName>
</protein>
<dbReference type="RefSeq" id="WP_413778997.1">
    <property type="nucleotide sequence ID" value="NZ_JAUOZS010000001.1"/>
</dbReference>
<keyword evidence="2" id="KW-1185">Reference proteome</keyword>
<proteinExistence type="predicted"/>
<evidence type="ECO:0000313" key="2">
    <source>
        <dbReference type="Proteomes" id="UP001254848"/>
    </source>
</evidence>
<gene>
    <name evidence="1" type="ORF">Q4T40_04240</name>
</gene>
<name>A0ABU3NWC3_9FIRM</name>
<evidence type="ECO:0000313" key="1">
    <source>
        <dbReference type="EMBL" id="MDT8900452.1"/>
    </source>
</evidence>
<dbReference type="EMBL" id="JAUOZS010000001">
    <property type="protein sequence ID" value="MDT8900452.1"/>
    <property type="molecule type" value="Genomic_DNA"/>
</dbReference>
<organism evidence="1 2">
    <name type="scientific">Anaeroselena agilis</name>
    <dbReference type="NCBI Taxonomy" id="3063788"/>
    <lineage>
        <taxon>Bacteria</taxon>
        <taxon>Bacillati</taxon>
        <taxon>Bacillota</taxon>
        <taxon>Negativicutes</taxon>
        <taxon>Acetonemataceae</taxon>
        <taxon>Anaeroselena</taxon>
    </lineage>
</organism>
<dbReference type="Proteomes" id="UP001254848">
    <property type="component" value="Unassembled WGS sequence"/>
</dbReference>
<reference evidence="1 2" key="1">
    <citation type="submission" date="2023-07" db="EMBL/GenBank/DDBJ databases">
        <title>The novel representative of Negativicutes class, Anaeroselena agilis gen. nov. sp. nov.</title>
        <authorList>
            <person name="Prokofeva M.I."/>
            <person name="Elcheninov A.G."/>
            <person name="Klyukina A."/>
            <person name="Kublanov I.V."/>
            <person name="Frolov E.N."/>
            <person name="Podosokorskaya O.A."/>
        </authorList>
    </citation>
    <scope>NUCLEOTIDE SEQUENCE [LARGE SCALE GENOMIC DNA]</scope>
    <source>
        <strain evidence="1 2">4137-cl</strain>
    </source>
</reference>
<sequence>MANTPLHHFCNREILEELADFRERNVLLLLIDGTAIFGRVGRIDDCIISMVPPVGIGGLTLVQYRPPNPTLAFPLLVNQLYVDVCNLAHIVEGPFLFPPLSAPFPPQGVLDAAVPPGPPLAMSVRADEAGERPQRELFCELEELEGQNVAIATLGGWIIAGQLGEVSRHFISVISTATTFFPPFYFLGFVTVFGPVFPGGFTVLGGTFRVWSNLCALTEVVLP</sequence>
<accession>A0ABU3NWC3</accession>